<reference evidence="4" key="1">
    <citation type="submission" date="2016-12" db="EMBL/GenBank/DDBJ databases">
        <title>Draft Genome Sequences od Carboxydothermus pertinax and islandicus, Hydrogenogenic Carboxydotrophic Bacteria.</title>
        <authorList>
            <person name="Fukuyama Y."/>
            <person name="Ohmae K."/>
            <person name="Yoneda Y."/>
            <person name="Yoshida T."/>
            <person name="Sako Y."/>
        </authorList>
    </citation>
    <scope>NUCLEOTIDE SEQUENCE [LARGE SCALE GENOMIC DNA]</scope>
    <source>
        <strain evidence="4">Ug1</strain>
    </source>
</reference>
<dbReference type="InterPro" id="IPR002789">
    <property type="entry name" value="HerA_central"/>
</dbReference>
<sequence>MRVIGISTQQFVYLASEKKKFSVNEILIVEDPDLGNLRGVVIEAKSLNRYLPLSFEKGAVLDQKVLESLTKLGFNLGEEEVNIAYVRLLDTASFPIKVGASARIPTFAEVSDLLVRQTPDKGLILGEIAGSEALGPLPPEYSNLYCLLENNEPVAGRGVPFIFDYRSMADYPHVGIFGGSGSGKSFGLRVFLEELMAKKIPCLVFDPHGEMEFSEPYPGIPKEIARDYRERYLALKIGEEVGIRFSDLTTPELISLLNSISGISESMESAVEALFEPGRDSEITFSDKLKALIEALENEKQFKGSTLSDYLEGEALKRYLYVRDIYEKYGYRVNQYQSLKGILWRFESLRAKNLFSKSVSLAESALLQRKTVVIRGNLSLLKIYSAYIIRKMYYARRNYVDLRTFGEAGEYFPPFFIVTDEAHNFAPKGDKETPTRRILREIAQEGRKYGVFLTLATQRPALLDETITAQLSTKFIFRTVRATDIGTIREETDITGEEAAKLPYLPSGLAYISSAWIGRTIPVKIRATHTKSPYTENPFDELIEQGSKADEKLFAAIKKFLPLKTTSLNALLPYIGDELGKEISYDEVLTFLNDQVEKGILIKTDHNPFGYEYALKE</sequence>
<gene>
    <name evidence="3" type="ORF">cpu_10220</name>
</gene>
<dbReference type="GO" id="GO:0005524">
    <property type="term" value="F:ATP binding"/>
    <property type="evidence" value="ECO:0007669"/>
    <property type="project" value="UniProtKB-UniRule"/>
</dbReference>
<accession>A0A1L8CUD5</accession>
<dbReference type="GO" id="GO:0003677">
    <property type="term" value="F:DNA binding"/>
    <property type="evidence" value="ECO:0007669"/>
    <property type="project" value="InterPro"/>
</dbReference>
<dbReference type="PANTHER" id="PTHR42957:SF2">
    <property type="entry name" value="HELICASE HERA CENTRAL DOMAIN-CONTAINING PROTEIN"/>
    <property type="match status" value="1"/>
</dbReference>
<dbReference type="InterPro" id="IPR027417">
    <property type="entry name" value="P-loop_NTPase"/>
</dbReference>
<dbReference type="OrthoDB" id="9806951at2"/>
<evidence type="ECO:0000256" key="1">
    <source>
        <dbReference type="PROSITE-ProRule" id="PRU00289"/>
    </source>
</evidence>
<evidence type="ECO:0000313" key="4">
    <source>
        <dbReference type="Proteomes" id="UP000187485"/>
    </source>
</evidence>
<dbReference type="SUPFAM" id="SSF52540">
    <property type="entry name" value="P-loop containing nucleoside triphosphate hydrolases"/>
    <property type="match status" value="1"/>
</dbReference>
<keyword evidence="1" id="KW-0067">ATP-binding</keyword>
<evidence type="ECO:0000259" key="2">
    <source>
        <dbReference type="PROSITE" id="PS50901"/>
    </source>
</evidence>
<dbReference type="Gene3D" id="3.40.50.300">
    <property type="entry name" value="P-loop containing nucleotide triphosphate hydrolases"/>
    <property type="match status" value="2"/>
</dbReference>
<comment type="caution">
    <text evidence="3">The sequence shown here is derived from an EMBL/GenBank/DDBJ whole genome shotgun (WGS) entry which is preliminary data.</text>
</comment>
<organism evidence="3 4">
    <name type="scientific">Carboxydothermus pertinax</name>
    <dbReference type="NCBI Taxonomy" id="870242"/>
    <lineage>
        <taxon>Bacteria</taxon>
        <taxon>Bacillati</taxon>
        <taxon>Bacillota</taxon>
        <taxon>Clostridia</taxon>
        <taxon>Thermoanaerobacterales</taxon>
        <taxon>Thermoanaerobacteraceae</taxon>
        <taxon>Carboxydothermus</taxon>
    </lineage>
</organism>
<dbReference type="PROSITE" id="PS50901">
    <property type="entry name" value="FTSK"/>
    <property type="match status" value="1"/>
</dbReference>
<feature type="binding site" evidence="1">
    <location>
        <begin position="178"/>
        <end position="185"/>
    </location>
    <ligand>
        <name>ATP</name>
        <dbReference type="ChEBI" id="CHEBI:30616"/>
    </ligand>
</feature>
<keyword evidence="4" id="KW-1185">Reference proteome</keyword>
<dbReference type="InterPro" id="IPR008571">
    <property type="entry name" value="HerA-like"/>
</dbReference>
<dbReference type="AlphaFoldDB" id="A0A1L8CUD5"/>
<dbReference type="RefSeq" id="WP_075858996.1">
    <property type="nucleotide sequence ID" value="NZ_BDJK01000015.1"/>
</dbReference>
<feature type="domain" description="FtsK" evidence="2">
    <location>
        <begin position="158"/>
        <end position="486"/>
    </location>
</feature>
<dbReference type="STRING" id="870242.cpu_10220"/>
<evidence type="ECO:0000313" key="3">
    <source>
        <dbReference type="EMBL" id="GAV22512.1"/>
    </source>
</evidence>
<dbReference type="EMBL" id="BDJK01000015">
    <property type="protein sequence ID" value="GAV22512.1"/>
    <property type="molecule type" value="Genomic_DNA"/>
</dbReference>
<name>A0A1L8CUD5_9THEO</name>
<proteinExistence type="predicted"/>
<protein>
    <recommendedName>
        <fullName evidence="2">FtsK domain-containing protein</fullName>
    </recommendedName>
</protein>
<dbReference type="InterPro" id="IPR002543">
    <property type="entry name" value="FtsK_dom"/>
</dbReference>
<dbReference type="Proteomes" id="UP000187485">
    <property type="component" value="Unassembled WGS sequence"/>
</dbReference>
<dbReference type="PANTHER" id="PTHR42957">
    <property type="entry name" value="HELICASE MJ1565-RELATED"/>
    <property type="match status" value="1"/>
</dbReference>
<keyword evidence="1" id="KW-0547">Nucleotide-binding</keyword>
<dbReference type="Pfam" id="PF01935">
    <property type="entry name" value="DUF87"/>
    <property type="match status" value="1"/>
</dbReference>